<dbReference type="AlphaFoldDB" id="A0A7W5ZJ97"/>
<feature type="transmembrane region" description="Helical" evidence="1">
    <location>
        <begin position="17"/>
        <end position="37"/>
    </location>
</feature>
<keyword evidence="1" id="KW-0812">Transmembrane</keyword>
<keyword evidence="4" id="KW-1185">Reference proteome</keyword>
<keyword evidence="1" id="KW-1133">Transmembrane helix</keyword>
<comment type="caution">
    <text evidence="3">The sequence shown here is derived from an EMBL/GenBank/DDBJ whole genome shotgun (WGS) entry which is preliminary data.</text>
</comment>
<evidence type="ECO:0000313" key="3">
    <source>
        <dbReference type="EMBL" id="MBB3838146.1"/>
    </source>
</evidence>
<dbReference type="InterPro" id="IPR005804">
    <property type="entry name" value="FA_desaturase_dom"/>
</dbReference>
<dbReference type="EMBL" id="JACIBY010000004">
    <property type="protein sequence ID" value="MBB3838146.1"/>
    <property type="molecule type" value="Genomic_DNA"/>
</dbReference>
<feature type="domain" description="Fatty acid desaturase" evidence="2">
    <location>
        <begin position="45"/>
        <end position="132"/>
    </location>
</feature>
<name>A0A7W5ZJ97_9BACT</name>
<feature type="domain" description="Fatty acid desaturase" evidence="2">
    <location>
        <begin position="138"/>
        <end position="241"/>
    </location>
</feature>
<evidence type="ECO:0000313" key="4">
    <source>
        <dbReference type="Proteomes" id="UP000541352"/>
    </source>
</evidence>
<evidence type="ECO:0000256" key="1">
    <source>
        <dbReference type="SAM" id="Phobius"/>
    </source>
</evidence>
<dbReference type="Pfam" id="PF00487">
    <property type="entry name" value="FA_desaturase"/>
    <property type="match status" value="2"/>
</dbReference>
<reference evidence="3 4" key="1">
    <citation type="submission" date="2020-08" db="EMBL/GenBank/DDBJ databases">
        <title>Genomic Encyclopedia of Type Strains, Phase IV (KMG-IV): sequencing the most valuable type-strain genomes for metagenomic binning, comparative biology and taxonomic classification.</title>
        <authorList>
            <person name="Goeker M."/>
        </authorList>
    </citation>
    <scope>NUCLEOTIDE SEQUENCE [LARGE SCALE GENOMIC DNA]</scope>
    <source>
        <strain evidence="3 4">DSM 17976</strain>
    </source>
</reference>
<gene>
    <name evidence="3" type="ORF">FHS57_002151</name>
</gene>
<dbReference type="RefSeq" id="WP_183973320.1">
    <property type="nucleotide sequence ID" value="NZ_JACIBY010000004.1"/>
</dbReference>
<organism evidence="3 4">
    <name type="scientific">Runella defluvii</name>
    <dbReference type="NCBI Taxonomy" id="370973"/>
    <lineage>
        <taxon>Bacteria</taxon>
        <taxon>Pseudomonadati</taxon>
        <taxon>Bacteroidota</taxon>
        <taxon>Cytophagia</taxon>
        <taxon>Cytophagales</taxon>
        <taxon>Spirosomataceae</taxon>
        <taxon>Runella</taxon>
    </lineage>
</organism>
<dbReference type="Proteomes" id="UP000541352">
    <property type="component" value="Unassembled WGS sequence"/>
</dbReference>
<feature type="transmembrane region" description="Helical" evidence="1">
    <location>
        <begin position="162"/>
        <end position="183"/>
    </location>
</feature>
<feature type="transmembrane region" description="Helical" evidence="1">
    <location>
        <begin position="136"/>
        <end position="156"/>
    </location>
</feature>
<proteinExistence type="predicted"/>
<keyword evidence="1" id="KW-0472">Membrane</keyword>
<sequence length="246" mass="28920">MSSHPAIKPSPIGTKGLWIALTVLVLWFAHLAFLLHYPLYLSDPLVLVFVLIQMHLYTGLFITAHDSIHGVVAPENKRLNYWIGFVCASLFAFNNYKTLSSKHHLHHRHAATHDDPDYHDGHPNFFLWFLAFAKEYISVIQIILMAVTYNVLKLWFPWENLVVFWMIPAVLSTFQLFYFGTYLPHRGEHENPPHNARSQKLNHVWAFLSCYFFGYHFEHHAYPYLPWWRLPEARERVAGVLRNPEN</sequence>
<feature type="transmembrane region" description="Helical" evidence="1">
    <location>
        <begin position="79"/>
        <end position="96"/>
    </location>
</feature>
<protein>
    <submittedName>
        <fullName evidence="3">Beta-carotene ketolase (CrtW type)</fullName>
    </submittedName>
</protein>
<evidence type="ECO:0000259" key="2">
    <source>
        <dbReference type="Pfam" id="PF00487"/>
    </source>
</evidence>
<feature type="transmembrane region" description="Helical" evidence="1">
    <location>
        <begin position="44"/>
        <end position="64"/>
    </location>
</feature>
<accession>A0A7W5ZJ97</accession>
<dbReference type="GO" id="GO:0006629">
    <property type="term" value="P:lipid metabolic process"/>
    <property type="evidence" value="ECO:0007669"/>
    <property type="project" value="InterPro"/>
</dbReference>